<dbReference type="InterPro" id="IPR013149">
    <property type="entry name" value="ADH-like_C"/>
</dbReference>
<feature type="compositionally biased region" description="Polar residues" evidence="1">
    <location>
        <begin position="455"/>
        <end position="465"/>
    </location>
</feature>
<dbReference type="CDD" id="cd08288">
    <property type="entry name" value="MDR_yhdh"/>
    <property type="match status" value="1"/>
</dbReference>
<evidence type="ECO:0000259" key="2">
    <source>
        <dbReference type="SMART" id="SM00829"/>
    </source>
</evidence>
<feature type="compositionally biased region" description="Basic and acidic residues" evidence="1">
    <location>
        <begin position="361"/>
        <end position="370"/>
    </location>
</feature>
<dbReference type="InterPro" id="IPR011032">
    <property type="entry name" value="GroES-like_sf"/>
</dbReference>
<dbReference type="Proteomes" id="UP000015351">
    <property type="component" value="Unassembled WGS sequence"/>
</dbReference>
<dbReference type="InterPro" id="IPR051397">
    <property type="entry name" value="Zn-ADH-like_protein"/>
</dbReference>
<dbReference type="InterPro" id="IPR014188">
    <property type="entry name" value="Acrylyl-CoA_reductase_AcuI"/>
</dbReference>
<protein>
    <submittedName>
        <fullName evidence="3">YhdH, a putative quinone oxidoreductase</fullName>
    </submittedName>
</protein>
<dbReference type="PATRIC" id="fig|1123360.3.peg.1567"/>
<name>S9QFM2_9RHOB</name>
<dbReference type="EMBL" id="AONI01000009">
    <property type="protein sequence ID" value="EPX80241.1"/>
    <property type="molecule type" value="Genomic_DNA"/>
</dbReference>
<evidence type="ECO:0000313" key="3">
    <source>
        <dbReference type="EMBL" id="EPX80241.1"/>
    </source>
</evidence>
<dbReference type="NCBIfam" id="TIGR02823">
    <property type="entry name" value="oxido_YhdH"/>
    <property type="match status" value="1"/>
</dbReference>
<dbReference type="STRING" id="1123360.thalar_01580"/>
<accession>S9QFM2</accession>
<gene>
    <name evidence="3" type="ORF">thalar_01580</name>
</gene>
<dbReference type="SMART" id="SM00829">
    <property type="entry name" value="PKS_ER"/>
    <property type="match status" value="1"/>
</dbReference>
<dbReference type="Gene3D" id="3.90.180.10">
    <property type="entry name" value="Medium-chain alcohol dehydrogenases, catalytic domain"/>
    <property type="match status" value="1"/>
</dbReference>
<dbReference type="PANTHER" id="PTHR43677:SF1">
    <property type="entry name" value="ACRYLYL-COA REDUCTASE ACUI-RELATED"/>
    <property type="match status" value="1"/>
</dbReference>
<evidence type="ECO:0000256" key="1">
    <source>
        <dbReference type="SAM" id="MobiDB-lite"/>
    </source>
</evidence>
<dbReference type="SUPFAM" id="SSF51735">
    <property type="entry name" value="NAD(P)-binding Rossmann-fold domains"/>
    <property type="match status" value="1"/>
</dbReference>
<dbReference type="AlphaFoldDB" id="S9QFM2"/>
<dbReference type="GO" id="GO:0043957">
    <property type="term" value="F:acryloyl-CoA reductase (NADPH) activity"/>
    <property type="evidence" value="ECO:0007669"/>
    <property type="project" value="TreeGrafter"/>
</dbReference>
<comment type="caution">
    <text evidence="3">The sequence shown here is derived from an EMBL/GenBank/DDBJ whole genome shotgun (WGS) entry which is preliminary data.</text>
</comment>
<dbReference type="InterPro" id="IPR020843">
    <property type="entry name" value="ER"/>
</dbReference>
<dbReference type="InterPro" id="IPR013154">
    <property type="entry name" value="ADH-like_N"/>
</dbReference>
<keyword evidence="4" id="KW-1185">Reference proteome</keyword>
<dbReference type="eggNOG" id="COG0604">
    <property type="taxonomic scope" value="Bacteria"/>
</dbReference>
<reference evidence="4" key="1">
    <citation type="journal article" date="2013" name="Stand. Genomic Sci.">
        <title>Genome sequence of the Litoreibacter arenae type strain (DSM 19593(T)), a member of the Roseobacter clade isolated from sea sand.</title>
        <authorList>
            <person name="Riedel T."/>
            <person name="Fiebig A."/>
            <person name="Petersen J."/>
            <person name="Gronow S."/>
            <person name="Kyrpides N.C."/>
            <person name="Goker M."/>
            <person name="Klenk H.P."/>
        </authorList>
    </citation>
    <scope>NUCLEOTIDE SEQUENCE [LARGE SCALE GENOMIC DNA]</scope>
    <source>
        <strain evidence="4">DSM 19593</strain>
    </source>
</reference>
<dbReference type="InterPro" id="IPR036291">
    <property type="entry name" value="NAD(P)-bd_dom_sf"/>
</dbReference>
<dbReference type="SUPFAM" id="SSF50129">
    <property type="entry name" value="GroES-like"/>
    <property type="match status" value="1"/>
</dbReference>
<organism evidence="3 4">
    <name type="scientific">Litoreibacter arenae DSM 19593</name>
    <dbReference type="NCBI Taxonomy" id="1123360"/>
    <lineage>
        <taxon>Bacteria</taxon>
        <taxon>Pseudomonadati</taxon>
        <taxon>Pseudomonadota</taxon>
        <taxon>Alphaproteobacteria</taxon>
        <taxon>Rhodobacterales</taxon>
        <taxon>Roseobacteraceae</taxon>
        <taxon>Litoreibacter</taxon>
    </lineage>
</organism>
<feature type="compositionally biased region" description="Basic and acidic residues" evidence="1">
    <location>
        <begin position="337"/>
        <end position="347"/>
    </location>
</feature>
<dbReference type="HOGENOM" id="CLU_026673_26_3_5"/>
<feature type="region of interest" description="Disordered" evidence="1">
    <location>
        <begin position="451"/>
        <end position="471"/>
    </location>
</feature>
<dbReference type="Pfam" id="PF08240">
    <property type="entry name" value="ADH_N"/>
    <property type="match status" value="1"/>
</dbReference>
<feature type="domain" description="Enoyl reductase (ER)" evidence="2">
    <location>
        <begin position="17"/>
        <end position="265"/>
    </location>
</feature>
<dbReference type="Pfam" id="PF00107">
    <property type="entry name" value="ADH_zinc_N"/>
    <property type="match status" value="1"/>
</dbReference>
<feature type="region of interest" description="Disordered" evidence="1">
    <location>
        <begin position="321"/>
        <end position="418"/>
    </location>
</feature>
<evidence type="ECO:0000313" key="4">
    <source>
        <dbReference type="Proteomes" id="UP000015351"/>
    </source>
</evidence>
<dbReference type="Gene3D" id="3.40.50.720">
    <property type="entry name" value="NAD(P)-binding Rossmann-like Domain"/>
    <property type="match status" value="1"/>
</dbReference>
<sequence length="471" mass="49734">MFNALIVEKDEEGKTSTSVQSISLDRLPEGEVTVAVEYSTVNYKDGLCIGPGGGLVRNYPHIPGIDFAGTVEASDDDRYKPGDKVVLTGWRVGEAHWGGYSQKARVKADWLVPLPDGLDTRQAMAVGTAGFTAMLAVMALEDHGIKDGPVLVTGAAGGVGSVATAILANLGHEVAAVTGRPETADYLKSLGATRIVPREELNETTKRPLEAETWGGCVDAVGGVMLARLLGQMKYGASVSAVGLAGGAALPATVIPFLLRGVNLLGIDSVMQPYDNRLRAWKRIAKDLPMDKLDAMVQPATLADLPKLGKDILKGQVKGGAGRRRGLACHGDPVPVARREPAGHRQCDAALRQPPAGLEADCERPADGQARRHGSARDAGGSAQAGQGYPERSGQRPRRRRRERLTNPVGRSGCAATRPPVTVLRRGGRAIGPPPLKAYGDSTAWVCPKWRFSKSGGTDVSQNYGTDRPGP</sequence>
<dbReference type="PANTHER" id="PTHR43677">
    <property type="entry name" value="SHORT-CHAIN DEHYDROGENASE/REDUCTASE"/>
    <property type="match status" value="1"/>
</dbReference>
<proteinExistence type="predicted"/>